<feature type="compositionally biased region" description="Pro residues" evidence="8">
    <location>
        <begin position="38"/>
        <end position="50"/>
    </location>
</feature>
<proteinExistence type="predicted"/>
<dbReference type="InterPro" id="IPR036236">
    <property type="entry name" value="Znf_C2H2_sf"/>
</dbReference>
<feature type="domain" description="C2H2-type" evidence="9">
    <location>
        <begin position="121"/>
        <end position="148"/>
    </location>
</feature>
<dbReference type="PROSITE" id="PS00028">
    <property type="entry name" value="ZINC_FINGER_C2H2_1"/>
    <property type="match status" value="2"/>
</dbReference>
<comment type="caution">
    <text evidence="10">The sequence shown here is derived from an EMBL/GenBank/DDBJ whole genome shotgun (WGS) entry which is preliminary data.</text>
</comment>
<feature type="region of interest" description="Disordered" evidence="8">
    <location>
        <begin position="1"/>
        <end position="73"/>
    </location>
</feature>
<evidence type="ECO:0000256" key="1">
    <source>
        <dbReference type="ARBA" id="ARBA00004123"/>
    </source>
</evidence>
<dbReference type="GO" id="GO:0005634">
    <property type="term" value="C:nucleus"/>
    <property type="evidence" value="ECO:0007669"/>
    <property type="project" value="UniProtKB-SubCell"/>
</dbReference>
<evidence type="ECO:0000256" key="8">
    <source>
        <dbReference type="SAM" id="MobiDB-lite"/>
    </source>
</evidence>
<dbReference type="GO" id="GO:0008270">
    <property type="term" value="F:zinc ion binding"/>
    <property type="evidence" value="ECO:0007669"/>
    <property type="project" value="UniProtKB-KW"/>
</dbReference>
<keyword evidence="2" id="KW-0479">Metal-binding</keyword>
<gene>
    <name evidence="10" type="ORF">LSH36_486g00029</name>
</gene>
<dbReference type="SUPFAM" id="SSF57667">
    <property type="entry name" value="beta-beta-alpha zinc fingers"/>
    <property type="match status" value="2"/>
</dbReference>
<dbReference type="Pfam" id="PF00096">
    <property type="entry name" value="zf-C2H2"/>
    <property type="match status" value="1"/>
</dbReference>
<dbReference type="Proteomes" id="UP001208570">
    <property type="component" value="Unassembled WGS sequence"/>
</dbReference>
<dbReference type="PANTHER" id="PTHR16515">
    <property type="entry name" value="PR DOMAIN ZINC FINGER PROTEIN"/>
    <property type="match status" value="1"/>
</dbReference>
<evidence type="ECO:0000256" key="5">
    <source>
        <dbReference type="ARBA" id="ARBA00022833"/>
    </source>
</evidence>
<keyword evidence="6" id="KW-0539">Nucleus</keyword>
<evidence type="ECO:0000256" key="6">
    <source>
        <dbReference type="ARBA" id="ARBA00023242"/>
    </source>
</evidence>
<dbReference type="PANTHER" id="PTHR16515:SF49">
    <property type="entry name" value="GASTRULA ZINC FINGER PROTEIN XLCGF49.1-LIKE-RELATED"/>
    <property type="match status" value="1"/>
</dbReference>
<reference evidence="10" key="1">
    <citation type="journal article" date="2023" name="Mol. Biol. Evol.">
        <title>Third-Generation Sequencing Reveals the Adaptive Role of the Epigenome in Three Deep-Sea Polychaetes.</title>
        <authorList>
            <person name="Perez M."/>
            <person name="Aroh O."/>
            <person name="Sun Y."/>
            <person name="Lan Y."/>
            <person name="Juniper S.K."/>
            <person name="Young C.R."/>
            <person name="Angers B."/>
            <person name="Qian P.Y."/>
        </authorList>
    </citation>
    <scope>NUCLEOTIDE SEQUENCE</scope>
    <source>
        <strain evidence="10">P08H-3</strain>
    </source>
</reference>
<dbReference type="PROSITE" id="PS50157">
    <property type="entry name" value="ZINC_FINGER_C2H2_2"/>
    <property type="match status" value="2"/>
</dbReference>
<sequence>MATVKRTLLRFRISESTTRAMSDRGSPGSARDGGMVAPLPPGGIPTPRTPPSATTPQPIPSPQPDPNPPPPRISAQELALLTEAAATKNGTFQCTLCNKQFGYKNGLIRHVRLTHVGEKPYQCNICNRRFGYKHILMEHQNLHFGNRPYACTMCDKRFAARSESHPTPHGTQTAVQL</sequence>
<feature type="compositionally biased region" description="Pro residues" evidence="8">
    <location>
        <begin position="57"/>
        <end position="72"/>
    </location>
</feature>
<dbReference type="Gene3D" id="3.30.160.60">
    <property type="entry name" value="Classic Zinc Finger"/>
    <property type="match status" value="3"/>
</dbReference>
<dbReference type="AlphaFoldDB" id="A0AAD9MX48"/>
<evidence type="ECO:0000256" key="3">
    <source>
        <dbReference type="ARBA" id="ARBA00022737"/>
    </source>
</evidence>
<comment type="subcellular location">
    <subcellularLocation>
        <location evidence="1">Nucleus</location>
    </subcellularLocation>
</comment>
<keyword evidence="5" id="KW-0862">Zinc</keyword>
<accession>A0AAD9MX48</accession>
<feature type="domain" description="C2H2-type" evidence="9">
    <location>
        <begin position="92"/>
        <end position="120"/>
    </location>
</feature>
<evidence type="ECO:0000256" key="2">
    <source>
        <dbReference type="ARBA" id="ARBA00022723"/>
    </source>
</evidence>
<name>A0AAD9MX48_9ANNE</name>
<keyword evidence="11" id="KW-1185">Reference proteome</keyword>
<organism evidence="10 11">
    <name type="scientific">Paralvinella palmiformis</name>
    <dbReference type="NCBI Taxonomy" id="53620"/>
    <lineage>
        <taxon>Eukaryota</taxon>
        <taxon>Metazoa</taxon>
        <taxon>Spiralia</taxon>
        <taxon>Lophotrochozoa</taxon>
        <taxon>Annelida</taxon>
        <taxon>Polychaeta</taxon>
        <taxon>Sedentaria</taxon>
        <taxon>Canalipalpata</taxon>
        <taxon>Terebellida</taxon>
        <taxon>Terebelliformia</taxon>
        <taxon>Alvinellidae</taxon>
        <taxon>Paralvinella</taxon>
    </lineage>
</organism>
<dbReference type="InterPro" id="IPR050331">
    <property type="entry name" value="Zinc_finger"/>
</dbReference>
<evidence type="ECO:0000256" key="4">
    <source>
        <dbReference type="ARBA" id="ARBA00022771"/>
    </source>
</evidence>
<dbReference type="GO" id="GO:0010468">
    <property type="term" value="P:regulation of gene expression"/>
    <property type="evidence" value="ECO:0007669"/>
    <property type="project" value="TreeGrafter"/>
</dbReference>
<evidence type="ECO:0000313" key="11">
    <source>
        <dbReference type="Proteomes" id="UP001208570"/>
    </source>
</evidence>
<dbReference type="SMART" id="SM00355">
    <property type="entry name" value="ZnF_C2H2"/>
    <property type="match status" value="2"/>
</dbReference>
<protein>
    <recommendedName>
        <fullName evidence="9">C2H2-type domain-containing protein</fullName>
    </recommendedName>
</protein>
<dbReference type="FunFam" id="3.30.160.60:FF:000634">
    <property type="entry name" value="Zinc finger X-chromosomal protein"/>
    <property type="match status" value="1"/>
</dbReference>
<dbReference type="InterPro" id="IPR013087">
    <property type="entry name" value="Znf_C2H2_type"/>
</dbReference>
<keyword evidence="4 7" id="KW-0863">Zinc-finger</keyword>
<evidence type="ECO:0000256" key="7">
    <source>
        <dbReference type="PROSITE-ProRule" id="PRU00042"/>
    </source>
</evidence>
<keyword evidence="3" id="KW-0677">Repeat</keyword>
<evidence type="ECO:0000259" key="9">
    <source>
        <dbReference type="PROSITE" id="PS50157"/>
    </source>
</evidence>
<evidence type="ECO:0000313" key="10">
    <source>
        <dbReference type="EMBL" id="KAK2148705.1"/>
    </source>
</evidence>
<dbReference type="EMBL" id="JAODUP010000486">
    <property type="protein sequence ID" value="KAK2148705.1"/>
    <property type="molecule type" value="Genomic_DNA"/>
</dbReference>